<dbReference type="RefSeq" id="WP_271869473.1">
    <property type="nucleotide sequence ID" value="NZ_JAOTGU010000001.1"/>
</dbReference>
<feature type="domain" description="Virulence-associated protein E-like" evidence="1">
    <location>
        <begin position="140"/>
        <end position="358"/>
    </location>
</feature>
<organism evidence="2 3">
    <name type="scientific">Lactobacillus amylovorus</name>
    <dbReference type="NCBI Taxonomy" id="1604"/>
    <lineage>
        <taxon>Bacteria</taxon>
        <taxon>Bacillati</taxon>
        <taxon>Bacillota</taxon>
        <taxon>Bacilli</taxon>
        <taxon>Lactobacillales</taxon>
        <taxon>Lactobacillaceae</taxon>
        <taxon>Lactobacillus</taxon>
    </lineage>
</organism>
<protein>
    <submittedName>
        <fullName evidence="2">Virulence-associated E family protein</fullName>
    </submittedName>
</protein>
<accession>A0A9X3W8Q4</accession>
<reference evidence="2" key="2">
    <citation type="submission" date="2022-10" db="EMBL/GenBank/DDBJ databases">
        <authorList>
            <person name="Kostovova I."/>
            <person name="Moravkova M."/>
            <person name="Pechar R."/>
        </authorList>
    </citation>
    <scope>NUCLEOTIDE SEQUENCE</scope>
    <source>
        <strain evidence="2">M356A</strain>
    </source>
</reference>
<gene>
    <name evidence="2" type="ORF">ODV15_01040</name>
</gene>
<dbReference type="InterPro" id="IPR027417">
    <property type="entry name" value="P-loop_NTPase"/>
</dbReference>
<sequence>MSKLKVLDQSKVKKINQDNKKPKLDFDLTNDGSIKTTSTKNIALILQHDPNLKGVLRFNRFTDEIDVTKKVTLDLTKQGISKIVLPKGQLNDGVVNDIVLYISVYPDYKVTFKTNLVSQVIDSVARANSYNPVIDYFEKCLSKWDKKPRLDDFLQKYLGADDSEATKLTVRLWFMGAVAKGYNPLTKFDYVLDLVGGQGIGKTTLLREIAPCGFYTDQFNSFTDKDDKAELKNALIVNDDEMTASNKSSFEVVKKFITEQVFRYRPSYGKYIMTFNKGFVMARTTNEVQHLKDKSGDRRFLSIRCDSKRQRVHPVEGLKQDEIDQVWGEAVYLWKHTKDPFKLSPKQEAILSRNRQQFLATSEVEDEVKTLLDSQFKDRKFISNQEMRRALMIGLGREIKDKDIRTMRYVMSHLDFEVGANGYDQSQKKMARGFKKR</sequence>
<comment type="caution">
    <text evidence="2">The sequence shown here is derived from an EMBL/GenBank/DDBJ whole genome shotgun (WGS) entry which is preliminary data.</text>
</comment>
<dbReference type="PANTHER" id="PTHR34985:SF1">
    <property type="entry name" value="SLR0554 PROTEIN"/>
    <property type="match status" value="1"/>
</dbReference>
<evidence type="ECO:0000313" key="2">
    <source>
        <dbReference type="EMBL" id="MDB6261174.1"/>
    </source>
</evidence>
<dbReference type="Pfam" id="PF05272">
    <property type="entry name" value="VapE-like_dom"/>
    <property type="match status" value="1"/>
</dbReference>
<dbReference type="PANTHER" id="PTHR34985">
    <property type="entry name" value="SLR0554 PROTEIN"/>
    <property type="match status" value="1"/>
</dbReference>
<dbReference type="Proteomes" id="UP001143700">
    <property type="component" value="Unassembled WGS sequence"/>
</dbReference>
<evidence type="ECO:0000259" key="1">
    <source>
        <dbReference type="Pfam" id="PF05272"/>
    </source>
</evidence>
<proteinExistence type="predicted"/>
<dbReference type="EMBL" id="JAOTGU010000001">
    <property type="protein sequence ID" value="MDB6261174.1"/>
    <property type="molecule type" value="Genomic_DNA"/>
</dbReference>
<dbReference type="InterPro" id="IPR007936">
    <property type="entry name" value="VapE-like_dom"/>
</dbReference>
<dbReference type="SUPFAM" id="SSF52540">
    <property type="entry name" value="P-loop containing nucleoside triphosphate hydrolases"/>
    <property type="match status" value="1"/>
</dbReference>
<dbReference type="AlphaFoldDB" id="A0A9X3W8Q4"/>
<evidence type="ECO:0000313" key="3">
    <source>
        <dbReference type="Proteomes" id="UP001143700"/>
    </source>
</evidence>
<name>A0A9X3W8Q4_LACAM</name>
<reference evidence="2" key="1">
    <citation type="journal article" date="2022" name="Microorganisms">
        <title>Antibiotic Susceptibility, Resistance Gene Determinants and Corresponding Genomic Regions in Lactobacillus amylovorus Isolates Derived from Wild Boars and Domestic Pigs.</title>
        <authorList>
            <person name="Moravkova M."/>
            <person name="Kostovova I."/>
            <person name="Kavanova K."/>
            <person name="Pechar R."/>
            <person name="Stanek S."/>
            <person name="Brychta A."/>
            <person name="Zeman M."/>
            <person name="Kubasova T."/>
        </authorList>
    </citation>
    <scope>NUCLEOTIDE SEQUENCE</scope>
    <source>
        <strain evidence="2">M356A</strain>
    </source>
</reference>